<dbReference type="Gene3D" id="1.20.1720.10">
    <property type="entry name" value="Multidrug resistance protein D"/>
    <property type="match status" value="1"/>
</dbReference>
<dbReference type="Proteomes" id="UP000593758">
    <property type="component" value="Chromosome"/>
</dbReference>
<dbReference type="PANTHER" id="PTHR42718:SF9">
    <property type="entry name" value="MAJOR FACILITATOR SUPERFAMILY MULTIDRUG TRANSPORTER MFSC"/>
    <property type="match status" value="1"/>
</dbReference>
<keyword evidence="6 8" id="KW-1133">Transmembrane helix</keyword>
<dbReference type="GO" id="GO:0022857">
    <property type="term" value="F:transmembrane transporter activity"/>
    <property type="evidence" value="ECO:0007669"/>
    <property type="project" value="InterPro"/>
</dbReference>
<evidence type="ECO:0000256" key="2">
    <source>
        <dbReference type="ARBA" id="ARBA00008537"/>
    </source>
</evidence>
<feature type="transmembrane region" description="Helical" evidence="8">
    <location>
        <begin position="214"/>
        <end position="232"/>
    </location>
</feature>
<proteinExistence type="inferred from homology"/>
<keyword evidence="3" id="KW-0813">Transport</keyword>
<evidence type="ECO:0000256" key="4">
    <source>
        <dbReference type="ARBA" id="ARBA00022475"/>
    </source>
</evidence>
<evidence type="ECO:0000256" key="1">
    <source>
        <dbReference type="ARBA" id="ARBA00004651"/>
    </source>
</evidence>
<dbReference type="InterPro" id="IPR004638">
    <property type="entry name" value="EmrB-like"/>
</dbReference>
<dbReference type="InterPro" id="IPR011701">
    <property type="entry name" value="MFS"/>
</dbReference>
<dbReference type="InterPro" id="IPR036259">
    <property type="entry name" value="MFS_trans_sf"/>
</dbReference>
<evidence type="ECO:0000256" key="6">
    <source>
        <dbReference type="ARBA" id="ARBA00022989"/>
    </source>
</evidence>
<evidence type="ECO:0000256" key="5">
    <source>
        <dbReference type="ARBA" id="ARBA00022692"/>
    </source>
</evidence>
<feature type="transmembrane region" description="Helical" evidence="8">
    <location>
        <begin position="447"/>
        <end position="468"/>
    </location>
</feature>
<dbReference type="CDD" id="cd17321">
    <property type="entry name" value="MFS_MMR_MDR_like"/>
    <property type="match status" value="1"/>
</dbReference>
<feature type="transmembrane region" description="Helical" evidence="8">
    <location>
        <begin position="96"/>
        <end position="118"/>
    </location>
</feature>
<dbReference type="NCBIfam" id="TIGR00711">
    <property type="entry name" value="efflux_EmrB"/>
    <property type="match status" value="1"/>
</dbReference>
<dbReference type="InterPro" id="IPR005829">
    <property type="entry name" value="Sugar_transporter_CS"/>
</dbReference>
<evidence type="ECO:0000256" key="7">
    <source>
        <dbReference type="ARBA" id="ARBA00023136"/>
    </source>
</evidence>
<dbReference type="AlphaFoldDB" id="A0A7M1SWR5"/>
<feature type="transmembrane region" description="Helical" evidence="8">
    <location>
        <begin position="63"/>
        <end position="84"/>
    </location>
</feature>
<name>A0A7M1SWR5_9MICO</name>
<feature type="transmembrane region" description="Helical" evidence="8">
    <location>
        <begin position="154"/>
        <end position="177"/>
    </location>
</feature>
<evidence type="ECO:0000256" key="8">
    <source>
        <dbReference type="SAM" id="Phobius"/>
    </source>
</evidence>
<dbReference type="KEGG" id="halt:IM660_06655"/>
<evidence type="ECO:0000313" key="9">
    <source>
        <dbReference type="EMBL" id="QOR71931.1"/>
    </source>
</evidence>
<comment type="subcellular location">
    <subcellularLocation>
        <location evidence="1">Cell membrane</location>
        <topology evidence="1">Multi-pass membrane protein</topology>
    </subcellularLocation>
</comment>
<keyword evidence="10" id="KW-1185">Reference proteome</keyword>
<accession>A0A7M1SWR5</accession>
<sequence>MRAEIRMSETMVDQASELNARQRWTVMVVCALALFLVGLDTTIVTIGLPQIAAGVSADPGRMAWVVDAYTVVFASLLITAGALADRFGRRRVFRTGLMVFGLASLACAVAPSLSFLIVARLAQGAGASMLSPVALAIVVNVMRDPAERARAIGVWGAVFGLSMAAGPVTGGALIAAFDWRSVFWINLPVVGVSLLLVAAVVPESRGSRWRRLDIPGQLLLVLFLGGLVALLIEGPHLGWLSPVVIVGYVLVLVVAIVFVLVESRSREPLIAPSLFRVVSFTGAVLGAVAIFVAFSLTLLVTTVLLQEGSGRSALAAGALTLPMAVAATVFAPISGNLVARVGPRLPLLGAGVAVVAAGVCLLIALSVWVTGLNVPLLVVGYVLLGVGVGLANAPITNTAVSGLPPDRAGVAGGTASTARQLGTALGVALGGSLVAQSASEDLATSTLAGWLVVMLCGGILILVSRTAVDARLG</sequence>
<evidence type="ECO:0000313" key="10">
    <source>
        <dbReference type="Proteomes" id="UP000593758"/>
    </source>
</evidence>
<dbReference type="Pfam" id="PF07690">
    <property type="entry name" value="MFS_1"/>
    <property type="match status" value="1"/>
</dbReference>
<feature type="transmembrane region" description="Helical" evidence="8">
    <location>
        <begin position="238"/>
        <end position="261"/>
    </location>
</feature>
<keyword evidence="4" id="KW-1003">Cell membrane</keyword>
<dbReference type="SUPFAM" id="SSF103473">
    <property type="entry name" value="MFS general substrate transporter"/>
    <property type="match status" value="1"/>
</dbReference>
<feature type="transmembrane region" description="Helical" evidence="8">
    <location>
        <begin position="124"/>
        <end position="142"/>
    </location>
</feature>
<feature type="transmembrane region" description="Helical" evidence="8">
    <location>
        <begin position="345"/>
        <end position="368"/>
    </location>
</feature>
<dbReference type="Gene3D" id="1.20.1250.20">
    <property type="entry name" value="MFS general substrate transporter like domains"/>
    <property type="match status" value="1"/>
</dbReference>
<dbReference type="PANTHER" id="PTHR42718">
    <property type="entry name" value="MAJOR FACILITATOR SUPERFAMILY MULTIDRUG TRANSPORTER MFSC"/>
    <property type="match status" value="1"/>
</dbReference>
<feature type="transmembrane region" description="Helical" evidence="8">
    <location>
        <begin position="374"/>
        <end position="395"/>
    </location>
</feature>
<keyword evidence="5 8" id="KW-0812">Transmembrane</keyword>
<dbReference type="EMBL" id="CP063169">
    <property type="protein sequence ID" value="QOR71931.1"/>
    <property type="molecule type" value="Genomic_DNA"/>
</dbReference>
<feature type="transmembrane region" description="Helical" evidence="8">
    <location>
        <begin position="312"/>
        <end position="333"/>
    </location>
</feature>
<organism evidence="9 10">
    <name type="scientific">Ruania alkalisoli</name>
    <dbReference type="NCBI Taxonomy" id="2779775"/>
    <lineage>
        <taxon>Bacteria</taxon>
        <taxon>Bacillati</taxon>
        <taxon>Actinomycetota</taxon>
        <taxon>Actinomycetes</taxon>
        <taxon>Micrococcales</taxon>
        <taxon>Ruaniaceae</taxon>
        <taxon>Ruania</taxon>
    </lineage>
</organism>
<keyword evidence="7 8" id="KW-0472">Membrane</keyword>
<dbReference type="PROSITE" id="PS00216">
    <property type="entry name" value="SUGAR_TRANSPORT_1"/>
    <property type="match status" value="1"/>
</dbReference>
<reference evidence="9 10" key="1">
    <citation type="submission" date="2020-10" db="EMBL/GenBank/DDBJ databases">
        <title>Haloactinobacterium sp. RN3S43, a bacterium isolated from saline soil.</title>
        <authorList>
            <person name="Sun J.-Q."/>
        </authorList>
    </citation>
    <scope>NUCLEOTIDE SEQUENCE [LARGE SCALE GENOMIC DNA]</scope>
    <source>
        <strain evidence="9 10">RN3S43</strain>
    </source>
</reference>
<evidence type="ECO:0000256" key="3">
    <source>
        <dbReference type="ARBA" id="ARBA00022448"/>
    </source>
</evidence>
<gene>
    <name evidence="9" type="ORF">IM660_06655</name>
</gene>
<feature type="transmembrane region" description="Helical" evidence="8">
    <location>
        <begin position="183"/>
        <end position="202"/>
    </location>
</feature>
<protein>
    <submittedName>
        <fullName evidence="9">MFS transporter</fullName>
    </submittedName>
</protein>
<feature type="transmembrane region" description="Helical" evidence="8">
    <location>
        <begin position="273"/>
        <end position="300"/>
    </location>
</feature>
<feature type="transmembrane region" description="Helical" evidence="8">
    <location>
        <begin position="416"/>
        <end position="435"/>
    </location>
</feature>
<dbReference type="GO" id="GO:0005886">
    <property type="term" value="C:plasma membrane"/>
    <property type="evidence" value="ECO:0007669"/>
    <property type="project" value="UniProtKB-SubCell"/>
</dbReference>
<feature type="transmembrane region" description="Helical" evidence="8">
    <location>
        <begin position="24"/>
        <end position="51"/>
    </location>
</feature>
<comment type="similarity">
    <text evidence="2">Belongs to the major facilitator superfamily. EmrB family.</text>
</comment>